<evidence type="ECO:0000256" key="1">
    <source>
        <dbReference type="SAM" id="Coils"/>
    </source>
</evidence>
<protein>
    <recommendedName>
        <fullName evidence="2">Dynein heavy chain coiled coil stalk domain-containing protein</fullName>
    </recommendedName>
</protein>
<accession>A0ABN9Q3L2</accession>
<name>A0ABN9Q3L2_9DINO</name>
<keyword evidence="1" id="KW-0175">Coiled coil</keyword>
<dbReference type="Gene3D" id="1.20.920.20">
    <property type="match status" value="1"/>
</dbReference>
<evidence type="ECO:0000313" key="4">
    <source>
        <dbReference type="Proteomes" id="UP001189429"/>
    </source>
</evidence>
<keyword evidence="4" id="KW-1185">Reference proteome</keyword>
<dbReference type="EMBL" id="CAUYUJ010002333">
    <property type="protein sequence ID" value="CAK0800304.1"/>
    <property type="molecule type" value="Genomic_DNA"/>
</dbReference>
<gene>
    <name evidence="3" type="ORF">PCOR1329_LOCUS8487</name>
</gene>
<organism evidence="3 4">
    <name type="scientific">Prorocentrum cordatum</name>
    <dbReference type="NCBI Taxonomy" id="2364126"/>
    <lineage>
        <taxon>Eukaryota</taxon>
        <taxon>Sar</taxon>
        <taxon>Alveolata</taxon>
        <taxon>Dinophyceae</taxon>
        <taxon>Prorocentrales</taxon>
        <taxon>Prorocentraceae</taxon>
        <taxon>Prorocentrum</taxon>
    </lineage>
</organism>
<proteinExistence type="predicted"/>
<feature type="coiled-coil region" evidence="1">
    <location>
        <begin position="3"/>
        <end position="47"/>
    </location>
</feature>
<dbReference type="PANTHER" id="PTHR22878:SF68">
    <property type="entry name" value="DYNEIN HEAVY CHAIN 6, AXONEMAL-LIKE"/>
    <property type="match status" value="1"/>
</dbReference>
<comment type="caution">
    <text evidence="3">The sequence shown here is derived from an EMBL/GenBank/DDBJ whole genome shotgun (WGS) entry which is preliminary data.</text>
</comment>
<feature type="non-terminal residue" evidence="3">
    <location>
        <position position="128"/>
    </location>
</feature>
<reference evidence="3" key="1">
    <citation type="submission" date="2023-10" db="EMBL/GenBank/DDBJ databases">
        <authorList>
            <person name="Chen Y."/>
            <person name="Shah S."/>
            <person name="Dougan E. K."/>
            <person name="Thang M."/>
            <person name="Chan C."/>
        </authorList>
    </citation>
    <scope>NUCLEOTIDE SEQUENCE [LARGE SCALE GENOMIC DNA]</scope>
</reference>
<dbReference type="Pfam" id="PF12777">
    <property type="entry name" value="MT"/>
    <property type="match status" value="1"/>
</dbReference>
<sequence>QVMAELSEKKRQLKEVQDNVESLRSGLRDAKKKKDDLAIQVDDCSRRLVRAEKLITGLGGEKTRWTAQSESLGRQYANVTGNVLLSSGIIAYLGTFMGKYRQETIHGWVKLMQTHQVPASSDFGLRAV</sequence>
<dbReference type="PANTHER" id="PTHR22878">
    <property type="entry name" value="DYNEIN HEAVY CHAIN 6, AXONEMAL-LIKE-RELATED"/>
    <property type="match status" value="1"/>
</dbReference>
<evidence type="ECO:0000259" key="2">
    <source>
        <dbReference type="Pfam" id="PF12777"/>
    </source>
</evidence>
<dbReference type="InterPro" id="IPR026983">
    <property type="entry name" value="DHC"/>
</dbReference>
<feature type="domain" description="Dynein heavy chain coiled coil stalk" evidence="2">
    <location>
        <begin position="5"/>
        <end position="106"/>
    </location>
</feature>
<dbReference type="SUPFAM" id="SSF90257">
    <property type="entry name" value="Myosin rod fragments"/>
    <property type="match status" value="1"/>
</dbReference>
<evidence type="ECO:0000313" key="3">
    <source>
        <dbReference type="EMBL" id="CAK0800304.1"/>
    </source>
</evidence>
<dbReference type="Proteomes" id="UP001189429">
    <property type="component" value="Unassembled WGS sequence"/>
</dbReference>
<dbReference type="InterPro" id="IPR024743">
    <property type="entry name" value="Dynein_HC_stalk"/>
</dbReference>
<feature type="non-terminal residue" evidence="3">
    <location>
        <position position="1"/>
    </location>
</feature>